<reference evidence="5" key="1">
    <citation type="submission" date="2025-08" db="UniProtKB">
        <authorList>
            <consortium name="RefSeq"/>
        </authorList>
    </citation>
    <scope>IDENTIFICATION</scope>
    <source>
        <tissue evidence="5">Testes</tissue>
    </source>
</reference>
<keyword evidence="1" id="KW-0106">Calcium</keyword>
<dbReference type="PROSITE" id="PS50222">
    <property type="entry name" value="EF_HAND_2"/>
    <property type="match status" value="2"/>
</dbReference>
<evidence type="ECO:0000313" key="4">
    <source>
        <dbReference type="Proteomes" id="UP000694865"/>
    </source>
</evidence>
<dbReference type="InterPro" id="IPR011992">
    <property type="entry name" value="EF-hand-dom_pair"/>
</dbReference>
<sequence length="213" mass="25310">MKVRSSFLKYLHLHKSYSLLTCKNVALVLEYFKLLDIHDENAINDIQFYAFMRLQTNLSKNNIYKVFDMLDVDGSGQIDFDEFYLLICILISIQDSEEKQFIYRHSRTVFELLDEDGSQSVSAVEFESFGFLFNFYGTAVNQIFSDFDVSGDQELDYKEFKMFAMACIDRQNELEELKQAKLERRRRRLQEKIRLAAEREQNRTRQMAFCIIL</sequence>
<dbReference type="InterPro" id="IPR018247">
    <property type="entry name" value="EF_Hand_1_Ca_BS"/>
</dbReference>
<gene>
    <name evidence="5" type="primary">LOC100377553</name>
</gene>
<dbReference type="Gene3D" id="1.10.238.10">
    <property type="entry name" value="EF-hand"/>
    <property type="match status" value="2"/>
</dbReference>
<name>A0ABM0GIE4_SACKO</name>
<evidence type="ECO:0000256" key="2">
    <source>
        <dbReference type="SAM" id="Coils"/>
    </source>
</evidence>
<dbReference type="InterPro" id="IPR042798">
    <property type="entry name" value="EFCAB9"/>
</dbReference>
<dbReference type="SUPFAM" id="SSF47473">
    <property type="entry name" value="EF-hand"/>
    <property type="match status" value="1"/>
</dbReference>
<protein>
    <submittedName>
        <fullName evidence="5">EF-hand calcium-binding domain-containing protein 9-like</fullName>
    </submittedName>
</protein>
<feature type="domain" description="EF-hand" evidence="3">
    <location>
        <begin position="135"/>
        <end position="170"/>
    </location>
</feature>
<accession>A0ABM0GIE4</accession>
<dbReference type="PANTHER" id="PTHR47065">
    <property type="entry name" value="EF-HAND CALCIUM-BINDING DOMAIN-CONTAINING PROTEIN 9"/>
    <property type="match status" value="1"/>
</dbReference>
<dbReference type="PROSITE" id="PS00018">
    <property type="entry name" value="EF_HAND_1"/>
    <property type="match status" value="2"/>
</dbReference>
<feature type="coiled-coil region" evidence="2">
    <location>
        <begin position="172"/>
        <end position="199"/>
    </location>
</feature>
<dbReference type="RefSeq" id="XP_002730510.1">
    <property type="nucleotide sequence ID" value="XM_002730464.1"/>
</dbReference>
<keyword evidence="2" id="KW-0175">Coiled coil</keyword>
<organism evidence="4 5">
    <name type="scientific">Saccoglossus kowalevskii</name>
    <name type="common">Acorn worm</name>
    <dbReference type="NCBI Taxonomy" id="10224"/>
    <lineage>
        <taxon>Eukaryota</taxon>
        <taxon>Metazoa</taxon>
        <taxon>Hemichordata</taxon>
        <taxon>Enteropneusta</taxon>
        <taxon>Harrimaniidae</taxon>
        <taxon>Saccoglossus</taxon>
    </lineage>
</organism>
<dbReference type="SMART" id="SM00054">
    <property type="entry name" value="EFh"/>
    <property type="match status" value="3"/>
</dbReference>
<dbReference type="PANTHER" id="PTHR47065:SF1">
    <property type="entry name" value="EF-HAND CALCIUM-BINDING DOMAIN-CONTAINING PROTEIN 9"/>
    <property type="match status" value="1"/>
</dbReference>
<evidence type="ECO:0000313" key="5">
    <source>
        <dbReference type="RefSeq" id="XP_002730510.1"/>
    </source>
</evidence>
<dbReference type="Proteomes" id="UP000694865">
    <property type="component" value="Unplaced"/>
</dbReference>
<proteinExistence type="predicted"/>
<dbReference type="GeneID" id="100377553"/>
<keyword evidence="4" id="KW-1185">Reference proteome</keyword>
<evidence type="ECO:0000259" key="3">
    <source>
        <dbReference type="PROSITE" id="PS50222"/>
    </source>
</evidence>
<dbReference type="Pfam" id="PF13405">
    <property type="entry name" value="EF-hand_6"/>
    <property type="match status" value="1"/>
</dbReference>
<evidence type="ECO:0000256" key="1">
    <source>
        <dbReference type="ARBA" id="ARBA00022837"/>
    </source>
</evidence>
<feature type="domain" description="EF-hand" evidence="3">
    <location>
        <begin position="58"/>
        <end position="93"/>
    </location>
</feature>
<dbReference type="InterPro" id="IPR002048">
    <property type="entry name" value="EF_hand_dom"/>
</dbReference>